<comment type="caution">
    <text evidence="2">The sequence shown here is derived from an EMBL/GenBank/DDBJ whole genome shotgun (WGS) entry which is preliminary data.</text>
</comment>
<dbReference type="Gene3D" id="2.180.10.10">
    <property type="entry name" value="RHS repeat-associated core"/>
    <property type="match status" value="1"/>
</dbReference>
<dbReference type="EMBL" id="VSSQ01014214">
    <property type="protein sequence ID" value="MPM53185.1"/>
    <property type="molecule type" value="Genomic_DNA"/>
</dbReference>
<feature type="domain" description="RHS protein conserved region" evidence="1">
    <location>
        <begin position="13"/>
        <end position="48"/>
    </location>
</feature>
<dbReference type="NCBIfam" id="TIGR03696">
    <property type="entry name" value="Rhs_assc_core"/>
    <property type="match status" value="1"/>
</dbReference>
<name>A0A645AIY1_9ZZZZ</name>
<dbReference type="InterPro" id="IPR001826">
    <property type="entry name" value="RHS"/>
</dbReference>
<gene>
    <name evidence="2" type="ORF">SDC9_99950</name>
</gene>
<dbReference type="Pfam" id="PF03527">
    <property type="entry name" value="RHS"/>
    <property type="match status" value="1"/>
</dbReference>
<dbReference type="PRINTS" id="PR00394">
    <property type="entry name" value="RHSPROTEIN"/>
</dbReference>
<protein>
    <recommendedName>
        <fullName evidence="1">RHS protein conserved region domain-containing protein</fullName>
    </recommendedName>
</protein>
<evidence type="ECO:0000259" key="1">
    <source>
        <dbReference type="Pfam" id="PF03527"/>
    </source>
</evidence>
<proteinExistence type="predicted"/>
<dbReference type="PANTHER" id="PTHR32305">
    <property type="match status" value="1"/>
</dbReference>
<dbReference type="AlphaFoldDB" id="A0A645AIY1"/>
<dbReference type="InterPro" id="IPR022385">
    <property type="entry name" value="Rhs_assc_core"/>
</dbReference>
<reference evidence="2" key="1">
    <citation type="submission" date="2019-08" db="EMBL/GenBank/DDBJ databases">
        <authorList>
            <person name="Kucharzyk K."/>
            <person name="Murdoch R.W."/>
            <person name="Higgins S."/>
            <person name="Loffler F."/>
        </authorList>
    </citation>
    <scope>NUCLEOTIDE SEQUENCE</scope>
</reference>
<accession>A0A645AIY1</accession>
<dbReference type="PANTHER" id="PTHR32305:SF15">
    <property type="entry name" value="PROTEIN RHSA-RELATED"/>
    <property type="match status" value="1"/>
</dbReference>
<sequence length="239" mass="26990">MLDEEPAIKDKQVHLYQCDHLGTPTALTNQNGGIEWSVELDAWGEILSKRSTRAIYQSISLQGQHYDLESDLRYNRHRYYKAAIQRYASQDPIGLTGGINTYAFANDNPIIVIDPKGLAYFAYRPLSGLPWLGAASNNPIDNYFNTSLSHEQLFFEDGAAPSNIGFFGDSTLQTETNPQGYRRTPGSYNDCVIRKAASNIKISKYKLFGNNCQTWADNVRDEYERLMKNPDTLKECGLL</sequence>
<dbReference type="InterPro" id="IPR050708">
    <property type="entry name" value="T6SS_VgrG/RHS"/>
</dbReference>
<evidence type="ECO:0000313" key="2">
    <source>
        <dbReference type="EMBL" id="MPM53185.1"/>
    </source>
</evidence>
<organism evidence="2">
    <name type="scientific">bioreactor metagenome</name>
    <dbReference type="NCBI Taxonomy" id="1076179"/>
    <lineage>
        <taxon>unclassified sequences</taxon>
        <taxon>metagenomes</taxon>
        <taxon>ecological metagenomes</taxon>
    </lineage>
</organism>